<evidence type="ECO:0000313" key="3">
    <source>
        <dbReference type="Proteomes" id="UP000325902"/>
    </source>
</evidence>
<feature type="compositionally biased region" description="Low complexity" evidence="1">
    <location>
        <begin position="108"/>
        <end position="124"/>
    </location>
</feature>
<dbReference type="CDD" id="cd18186">
    <property type="entry name" value="BTB_POZ_ZBTB_KLHL-like"/>
    <property type="match status" value="1"/>
</dbReference>
<name>A0A5N5DR15_9PEZI</name>
<proteinExistence type="predicted"/>
<comment type="caution">
    <text evidence="2">The sequence shown here is derived from an EMBL/GenBank/DDBJ whole genome shotgun (WGS) entry which is preliminary data.</text>
</comment>
<dbReference type="EMBL" id="VCHE01000004">
    <property type="protein sequence ID" value="KAB2580203.1"/>
    <property type="molecule type" value="Genomic_DNA"/>
</dbReference>
<sequence length="467" mass="50996">MAGEGPDTTTGGLSAGDNHAQNTSEQLQPNFVSPETMASASPYVFTSSAADGEGQGEPKKTKKKKNKKKKTKGSATTTTATATTPAMPTAASSNVNAAPPSLFGGPPAATSTPAASATTTHSRATTNASTWVASPDGEGDVLFTFPNDDGPLIRKPTLLVKSSVLASASPVFRAMFGPHFSEGQNLSKHNKTNPKKISLPEDRASSVRVICFVLHDNENHEGLCCIGCLFSYAEVLDKYDLKKKMTHKSEEWVKKMVLEARERNYSGPDDRELLGVAYVLEAPRAFFHICRDMILYEEVGFEDMSDQAVPASILLAMESTRTETVHKLPDMVRSRILRWIDMSDGNMSDDCDCDQNCGAILACTFGMGLNDILEPEDWDDTIASFFDYWLHATRPSTVKRLRTFARELGVCTACRSAPSLVDCLVELEADLKRWYDSIEVPCLDCRKGDDEHAECPSGSSKEDDYWN</sequence>
<dbReference type="Gene3D" id="3.30.710.10">
    <property type="entry name" value="Potassium Channel Kv1.1, Chain A"/>
    <property type="match status" value="1"/>
</dbReference>
<feature type="compositionally biased region" description="Polar residues" evidence="1">
    <location>
        <begin position="19"/>
        <end position="49"/>
    </location>
</feature>
<evidence type="ECO:0000313" key="2">
    <source>
        <dbReference type="EMBL" id="KAB2580203.1"/>
    </source>
</evidence>
<feature type="compositionally biased region" description="Low complexity" evidence="1">
    <location>
        <begin position="73"/>
        <end position="101"/>
    </location>
</feature>
<accession>A0A5N5DR15</accession>
<protein>
    <recommendedName>
        <fullName evidence="4">BTB domain-containing protein</fullName>
    </recommendedName>
</protein>
<organism evidence="2 3">
    <name type="scientific">Lasiodiplodia theobromae</name>
    <dbReference type="NCBI Taxonomy" id="45133"/>
    <lineage>
        <taxon>Eukaryota</taxon>
        <taxon>Fungi</taxon>
        <taxon>Dikarya</taxon>
        <taxon>Ascomycota</taxon>
        <taxon>Pezizomycotina</taxon>
        <taxon>Dothideomycetes</taxon>
        <taxon>Dothideomycetes incertae sedis</taxon>
        <taxon>Botryosphaeriales</taxon>
        <taxon>Botryosphaeriaceae</taxon>
        <taxon>Lasiodiplodia</taxon>
    </lineage>
</organism>
<gene>
    <name evidence="2" type="ORF">DBV05_g1267</name>
</gene>
<dbReference type="Proteomes" id="UP000325902">
    <property type="component" value="Unassembled WGS sequence"/>
</dbReference>
<dbReference type="AlphaFoldDB" id="A0A5N5DR15"/>
<feature type="region of interest" description="Disordered" evidence="1">
    <location>
        <begin position="1"/>
        <end position="124"/>
    </location>
</feature>
<dbReference type="InterPro" id="IPR011333">
    <property type="entry name" value="SKP1/BTB/POZ_sf"/>
</dbReference>
<keyword evidence="3" id="KW-1185">Reference proteome</keyword>
<evidence type="ECO:0008006" key="4">
    <source>
        <dbReference type="Google" id="ProtNLM"/>
    </source>
</evidence>
<evidence type="ECO:0000256" key="1">
    <source>
        <dbReference type="SAM" id="MobiDB-lite"/>
    </source>
</evidence>
<dbReference type="OrthoDB" id="3650604at2759"/>
<feature type="compositionally biased region" description="Basic residues" evidence="1">
    <location>
        <begin position="60"/>
        <end position="72"/>
    </location>
</feature>
<reference evidence="2 3" key="1">
    <citation type="journal article" date="2019" name="Sci. Rep.">
        <title>A multi-omics analysis of the grapevine pathogen Lasiodiplodia theobromae reveals that temperature affects the expression of virulence- and pathogenicity-related genes.</title>
        <authorList>
            <person name="Felix C."/>
            <person name="Meneses R."/>
            <person name="Goncalves M.F.M."/>
            <person name="Tilleman L."/>
            <person name="Duarte A.S."/>
            <person name="Jorrin-Novo J.V."/>
            <person name="Van de Peer Y."/>
            <person name="Deforce D."/>
            <person name="Van Nieuwerburgh F."/>
            <person name="Esteves A.C."/>
            <person name="Alves A."/>
        </authorList>
    </citation>
    <scope>NUCLEOTIDE SEQUENCE [LARGE SCALE GENOMIC DNA]</scope>
    <source>
        <strain evidence="2 3">LA-SOL3</strain>
    </source>
</reference>